<dbReference type="Gene3D" id="2.70.20.10">
    <property type="entry name" value="Topoisomerase I, domain 3"/>
    <property type="match status" value="1"/>
</dbReference>
<dbReference type="InterPro" id="IPR013497">
    <property type="entry name" value="Topo_IA_cen"/>
</dbReference>
<dbReference type="InterPro" id="IPR003601">
    <property type="entry name" value="Topo_IA_2"/>
</dbReference>
<dbReference type="PANTHER" id="PTHR42785">
    <property type="entry name" value="DNA TOPOISOMERASE, TYPE IA, CORE"/>
    <property type="match status" value="1"/>
</dbReference>
<evidence type="ECO:0000256" key="2">
    <source>
        <dbReference type="ARBA" id="ARBA00009446"/>
    </source>
</evidence>
<dbReference type="EMBL" id="CP053661">
    <property type="protein sequence ID" value="QKD83019.1"/>
    <property type="molecule type" value="Genomic_DNA"/>
</dbReference>
<keyword evidence="4" id="KW-0460">Magnesium</keyword>
<feature type="domain" description="Toprim" evidence="11">
    <location>
        <begin position="2"/>
        <end position="126"/>
    </location>
</feature>
<feature type="region of interest" description="Disordered" evidence="10">
    <location>
        <begin position="845"/>
        <end position="965"/>
    </location>
</feature>
<evidence type="ECO:0000256" key="7">
    <source>
        <dbReference type="ARBA" id="ARBA00023235"/>
    </source>
</evidence>
<dbReference type="GO" id="GO:0006265">
    <property type="term" value="P:DNA topological change"/>
    <property type="evidence" value="ECO:0007669"/>
    <property type="project" value="UniProtKB-UniRule"/>
</dbReference>
<feature type="site" description="Interaction with DNA" evidence="8">
    <location>
        <position position="155"/>
    </location>
</feature>
<feature type="site" description="Interaction with DNA" evidence="8">
    <location>
        <position position="32"/>
    </location>
</feature>
<evidence type="ECO:0000256" key="4">
    <source>
        <dbReference type="ARBA" id="ARBA00022842"/>
    </source>
</evidence>
<dbReference type="InterPro" id="IPR005733">
    <property type="entry name" value="TopoI_bac-type"/>
</dbReference>
<dbReference type="InterPro" id="IPR023405">
    <property type="entry name" value="Topo_IA_core_domain"/>
</dbReference>
<feature type="domain" description="Topo IA-type catalytic" evidence="12">
    <location>
        <begin position="141"/>
        <end position="583"/>
    </location>
</feature>
<dbReference type="PROSITE" id="PS52039">
    <property type="entry name" value="TOPO_IA_2"/>
    <property type="match status" value="1"/>
</dbReference>
<dbReference type="InterPro" id="IPR006171">
    <property type="entry name" value="TOPRIM_dom"/>
</dbReference>
<dbReference type="InterPro" id="IPR013826">
    <property type="entry name" value="Topo_IA_cen_sub3"/>
</dbReference>
<sequence length="965" mass="105651">MSTLVIVESPTKAKTIRNYLPPGYRVEASMGHVRDLPQSASDIPASVKGEEWAKLGVNVDADFEPLYIVPQDKKKVVKALKEALKQADELILATDEDREGESISWHLLQLLQPKVPTKRMVFHEITEEAIREALQNCRDVDEQLVHAQETRRILDRLVGYTLSPLLWKKIAWGLSAGRVQSVAVRLLVNRERQRRAFRKGSYWDLKATLEKDGSSFESKLVTLGGCRIATGADFDESTGQIIAGRDVLLLGEAEAQALHDRLQSATWTVTGLEERSSTRKPSPPFTTSTLQQEANRKLRLSARDTMRVAQSLYEQGYITYMRTDSVNLSQQAIAAARSCVQQMYGSEYLSPEPRRYSTKSKGAQEAHEAIRPAGSTFRTPQETGLSGREFQLYDLIWKRTVATQMAEVRQTNITVQIQAEDAGFRATGKRIDFPGFFRAYVEGSDDPDAAIENQEVILPVLREGDHPNCQELEAIAHETQPPARYTEASLVKTLESEGIGRPSTYASIIGTIIDRGYAQMVNNSLVPTFTAFAVTSLLEKHFPDLVDTSFTARMERTLDDISTGEADWLPYLQQFYLGETGLDGQVKQRESQIDPAEARSVDLEGLDAKVRIGRYGAYIETETEEGPVKATIPQDFTPSDLDAERVEVLLRQKTEGPDKLGFHPETGEPIYVLIGAYGPYVQLGDVTDENPKPKRASLPKGVQPQDVTLEQAVNLLALPRLLGMHPETGCKIQANLGRFGPYIVHDQGKNGKDYRSIKGDDDVLTITLERALELLAEPKAGRGRGRAAAPIRELGPHPEDGEPVNLYNGPYGVYIKHGKLNASLPEGEKAESISMEAALKALAEKAATKKTSRRSSKTGDAGTKTSGTKTATKTTKTTRAKAGTAQSSTAKSSTTKSSTAQSSTTKAAAAKKTTKSAKSTAEAEAEVTPTEPAPAKKTAAKSTPAKSTTQKAASTTRSTKSTKAS</sequence>
<feature type="site" description="Interaction with DNA" evidence="8">
    <location>
        <position position="515"/>
    </location>
</feature>
<dbReference type="RefSeq" id="WP_172356381.1">
    <property type="nucleotide sequence ID" value="NZ_CP053661.1"/>
</dbReference>
<dbReference type="SMART" id="SM00437">
    <property type="entry name" value="TOP1Ac"/>
    <property type="match status" value="1"/>
</dbReference>
<dbReference type="InterPro" id="IPR025589">
    <property type="entry name" value="Toprim_C_rpt"/>
</dbReference>
<feature type="active site" description="O-(5'-phospho-DNA)-tyrosine intermediate" evidence="8">
    <location>
        <position position="320"/>
    </location>
</feature>
<dbReference type="PROSITE" id="PS50880">
    <property type="entry name" value="TOPRIM"/>
    <property type="match status" value="1"/>
</dbReference>
<dbReference type="InterPro" id="IPR013824">
    <property type="entry name" value="Topo_IA_cen_sub1"/>
</dbReference>
<dbReference type="PRINTS" id="PR00417">
    <property type="entry name" value="PRTPISMRASEI"/>
</dbReference>
<dbReference type="NCBIfam" id="TIGR01051">
    <property type="entry name" value="topA_bact"/>
    <property type="match status" value="1"/>
</dbReference>
<dbReference type="AlphaFoldDB" id="A0A6M8B6K9"/>
<feature type="region of interest" description="Disordered" evidence="10">
    <location>
        <begin position="272"/>
        <end position="294"/>
    </location>
</feature>
<dbReference type="Pfam" id="PF13368">
    <property type="entry name" value="Toprim_C_rpt"/>
    <property type="match status" value="4"/>
</dbReference>
<keyword evidence="3" id="KW-0479">Metal-binding</keyword>
<dbReference type="Pfam" id="PF01751">
    <property type="entry name" value="Toprim"/>
    <property type="match status" value="1"/>
</dbReference>
<comment type="catalytic activity">
    <reaction evidence="1 8">
        <text>ATP-independent breakage of single-stranded DNA, followed by passage and rejoining.</text>
        <dbReference type="EC" id="5.6.2.1"/>
    </reaction>
</comment>
<dbReference type="InterPro" id="IPR028612">
    <property type="entry name" value="Topoisom_1_IA"/>
</dbReference>
<dbReference type="Gene3D" id="1.10.460.10">
    <property type="entry name" value="Topoisomerase I, domain 2"/>
    <property type="match status" value="1"/>
</dbReference>
<evidence type="ECO:0000313" key="13">
    <source>
        <dbReference type="EMBL" id="QKD83019.1"/>
    </source>
</evidence>
<feature type="site" description="Interaction with DNA" evidence="8">
    <location>
        <position position="152"/>
    </location>
</feature>
<dbReference type="Gene3D" id="3.40.50.140">
    <property type="match status" value="1"/>
</dbReference>
<keyword evidence="14" id="KW-1185">Reference proteome</keyword>
<evidence type="ECO:0000259" key="11">
    <source>
        <dbReference type="PROSITE" id="PS50880"/>
    </source>
</evidence>
<organism evidence="13 14">
    <name type="scientific">Thermoleptolyngbya sichuanensis A183</name>
    <dbReference type="NCBI Taxonomy" id="2737172"/>
    <lineage>
        <taxon>Bacteria</taxon>
        <taxon>Bacillati</taxon>
        <taxon>Cyanobacteriota</taxon>
        <taxon>Cyanophyceae</taxon>
        <taxon>Oculatellales</taxon>
        <taxon>Oculatellaceae</taxon>
        <taxon>Thermoleptolyngbya</taxon>
        <taxon>Thermoleptolyngbya sichuanensis</taxon>
    </lineage>
</organism>
<evidence type="ECO:0000256" key="5">
    <source>
        <dbReference type="ARBA" id="ARBA00023029"/>
    </source>
</evidence>
<dbReference type="CDD" id="cd03363">
    <property type="entry name" value="TOPRIM_TopoIA_TopoI"/>
    <property type="match status" value="1"/>
</dbReference>
<feature type="compositionally biased region" description="Low complexity" evidence="10">
    <location>
        <begin position="858"/>
        <end position="965"/>
    </location>
</feature>
<dbReference type="Proteomes" id="UP000505210">
    <property type="component" value="Chromosome"/>
</dbReference>
<dbReference type="PANTHER" id="PTHR42785:SF1">
    <property type="entry name" value="DNA TOPOISOMERASE"/>
    <property type="match status" value="1"/>
</dbReference>
<dbReference type="InterPro" id="IPR003602">
    <property type="entry name" value="Topo_IA_DNA-bd_dom"/>
</dbReference>
<evidence type="ECO:0000256" key="3">
    <source>
        <dbReference type="ARBA" id="ARBA00022723"/>
    </source>
</evidence>
<dbReference type="Pfam" id="PF01131">
    <property type="entry name" value="Topoisom_bac"/>
    <property type="match status" value="1"/>
</dbReference>
<evidence type="ECO:0000256" key="10">
    <source>
        <dbReference type="SAM" id="MobiDB-lite"/>
    </source>
</evidence>
<gene>
    <name evidence="8 13" type="primary">topA</name>
    <name evidence="13" type="ORF">HPC62_13175</name>
</gene>
<protein>
    <recommendedName>
        <fullName evidence="8">DNA topoisomerase 1</fullName>
        <ecNumber evidence="8">5.6.2.1</ecNumber>
    </recommendedName>
    <alternativeName>
        <fullName evidence="8">DNA topoisomerase I</fullName>
    </alternativeName>
</protein>
<evidence type="ECO:0000256" key="9">
    <source>
        <dbReference type="SAM" id="Coils"/>
    </source>
</evidence>
<dbReference type="KEGG" id="theu:HPC62_13175"/>
<comment type="subunit">
    <text evidence="8">Monomer.</text>
</comment>
<proteinExistence type="inferred from homology"/>
<dbReference type="GO" id="GO:0003917">
    <property type="term" value="F:DNA topoisomerase type I (single strand cut, ATP-independent) activity"/>
    <property type="evidence" value="ECO:0007669"/>
    <property type="project" value="UniProtKB-UniRule"/>
</dbReference>
<dbReference type="SMART" id="SM00436">
    <property type="entry name" value="TOP1Bc"/>
    <property type="match status" value="1"/>
</dbReference>
<evidence type="ECO:0000256" key="1">
    <source>
        <dbReference type="ARBA" id="ARBA00000213"/>
    </source>
</evidence>
<dbReference type="EC" id="5.6.2.1" evidence="8"/>
<keyword evidence="5 8" id="KW-0799">Topoisomerase</keyword>
<keyword evidence="9" id="KW-0175">Coiled coil</keyword>
<evidence type="ECO:0000256" key="6">
    <source>
        <dbReference type="ARBA" id="ARBA00023125"/>
    </source>
</evidence>
<feature type="site" description="Interaction with DNA" evidence="8">
    <location>
        <position position="160"/>
    </location>
</feature>
<keyword evidence="6 8" id="KW-0238">DNA-binding</keyword>
<feature type="coiled-coil region" evidence="9">
    <location>
        <begin position="123"/>
        <end position="150"/>
    </location>
</feature>
<feature type="site" description="Interaction with DNA" evidence="8">
    <location>
        <position position="167"/>
    </location>
</feature>
<dbReference type="GO" id="GO:0046872">
    <property type="term" value="F:metal ion binding"/>
    <property type="evidence" value="ECO:0007669"/>
    <property type="project" value="UniProtKB-KW"/>
</dbReference>
<dbReference type="InterPro" id="IPR023406">
    <property type="entry name" value="Topo_IA_AS"/>
</dbReference>
<reference evidence="13 14" key="1">
    <citation type="submission" date="2020-05" db="EMBL/GenBank/DDBJ databases">
        <title>Complete genome sequence of of a novel Thermoleptolyngbya strain isolated from hot springs of Ganzi, Sichuan China.</title>
        <authorList>
            <person name="Tang J."/>
            <person name="Daroch M."/>
            <person name="Li L."/>
            <person name="Waleron K."/>
            <person name="Waleron M."/>
            <person name="Waleron M."/>
        </authorList>
    </citation>
    <scope>NUCLEOTIDE SEQUENCE [LARGE SCALE GENOMIC DNA]</scope>
    <source>
        <strain evidence="13 14">PKUAC-SCTA183</strain>
    </source>
</reference>
<evidence type="ECO:0000259" key="12">
    <source>
        <dbReference type="PROSITE" id="PS52039"/>
    </source>
</evidence>
<evidence type="ECO:0000313" key="14">
    <source>
        <dbReference type="Proteomes" id="UP000505210"/>
    </source>
</evidence>
<dbReference type="SUPFAM" id="SSF56712">
    <property type="entry name" value="Prokaryotic type I DNA topoisomerase"/>
    <property type="match status" value="1"/>
</dbReference>
<feature type="site" description="Interaction with DNA" evidence="8">
    <location>
        <position position="322"/>
    </location>
</feature>
<feature type="site" description="Interaction with DNA" evidence="8">
    <location>
        <position position="151"/>
    </location>
</feature>
<keyword evidence="7 8" id="KW-0413">Isomerase</keyword>
<dbReference type="HAMAP" id="MF_00952">
    <property type="entry name" value="Topoisom_1_prok"/>
    <property type="match status" value="1"/>
</dbReference>
<dbReference type="Gene3D" id="1.10.290.10">
    <property type="entry name" value="Topoisomerase I, domain 4"/>
    <property type="match status" value="1"/>
</dbReference>
<dbReference type="InterPro" id="IPR013825">
    <property type="entry name" value="Topo_IA_cen_sub2"/>
</dbReference>
<name>A0A6M8B6K9_9CYAN</name>
<accession>A0A6M8B6K9</accession>
<dbReference type="InterPro" id="IPR034149">
    <property type="entry name" value="TOPRIM_TopoI"/>
</dbReference>
<dbReference type="CDD" id="cd00186">
    <property type="entry name" value="TOP1Ac"/>
    <property type="match status" value="1"/>
</dbReference>
<evidence type="ECO:0000256" key="8">
    <source>
        <dbReference type="HAMAP-Rule" id="MF_00952"/>
    </source>
</evidence>
<feature type="region of interest" description="Interaction with DNA" evidence="8">
    <location>
        <begin position="175"/>
        <end position="180"/>
    </location>
</feature>
<dbReference type="GO" id="GO:0003677">
    <property type="term" value="F:DNA binding"/>
    <property type="evidence" value="ECO:0007669"/>
    <property type="project" value="UniProtKB-KW"/>
</dbReference>
<dbReference type="InterPro" id="IPR000380">
    <property type="entry name" value="Topo_IA"/>
</dbReference>
<dbReference type="SMART" id="SM00493">
    <property type="entry name" value="TOPRIM"/>
    <property type="match status" value="1"/>
</dbReference>
<comment type="function">
    <text evidence="8">Releases the supercoiling and torsional tension of DNA, which is introduced during the DNA replication and transcription, by transiently cleaving and rejoining one strand of the DNA duplex. Introduces a single-strand break via transesterification at a target site in duplex DNA. The scissile phosphodiester is attacked by the catalytic tyrosine of the enzyme, resulting in the formation of a DNA-(5'-phosphotyrosyl)-enzyme intermediate and the expulsion of a 3'-OH DNA strand. The free DNA strand then undergoes passage around the unbroken strand, thus removing DNA supercoils. Finally, in the religation step, the DNA 3'-OH attacks the covalent intermediate to expel the active-site tyrosine and restore the DNA phosphodiester backbone.</text>
</comment>
<comment type="similarity">
    <text evidence="2 8">Belongs to the type IA topoisomerase family.</text>
</comment>
<dbReference type="PROSITE" id="PS00396">
    <property type="entry name" value="TOPO_IA_1"/>
    <property type="match status" value="1"/>
</dbReference>